<dbReference type="AlphaFoldDB" id="A0A380CPZ4"/>
<dbReference type="EMBL" id="UGYW01000002">
    <property type="protein sequence ID" value="SUJ24118.1"/>
    <property type="molecule type" value="Genomic_DNA"/>
</dbReference>
<dbReference type="InterPro" id="IPR052164">
    <property type="entry name" value="Anthracycline_SecMetBiosynth"/>
</dbReference>
<dbReference type="SUPFAM" id="SSF54593">
    <property type="entry name" value="Glyoxalase/Bleomycin resistance protein/Dihydroxybiphenyl dioxygenase"/>
    <property type="match status" value="1"/>
</dbReference>
<feature type="domain" description="VOC" evidence="1">
    <location>
        <begin position="3"/>
        <end position="120"/>
    </location>
</feature>
<sequence length="127" mass="14287">MNSVVYFEIQAQNPEKSAHFYEQIFGWKFIKEDSLPITYYRIETAGIHGGLFQRPADTPPLNCGTNAFTCSMEVNDFDNIAALIIQNGGQIAMPKFAIPGRCWQGYFLDIDHNVFGIFEVNENAGLS</sequence>
<dbReference type="InterPro" id="IPR037523">
    <property type="entry name" value="VOC_core"/>
</dbReference>
<evidence type="ECO:0000259" key="1">
    <source>
        <dbReference type="PROSITE" id="PS51819"/>
    </source>
</evidence>
<gene>
    <name evidence="2" type="ORF">NCTC11388_03444</name>
</gene>
<proteinExistence type="predicted"/>
<evidence type="ECO:0000313" key="3">
    <source>
        <dbReference type="Proteomes" id="UP000254893"/>
    </source>
</evidence>
<name>A0A380CPZ4_SPHSI</name>
<dbReference type="PROSITE" id="PS51819">
    <property type="entry name" value="VOC"/>
    <property type="match status" value="1"/>
</dbReference>
<protein>
    <submittedName>
        <fullName evidence="2">Predicted enzyme related to lactoylglutathione lyase</fullName>
    </submittedName>
</protein>
<dbReference type="InterPro" id="IPR029068">
    <property type="entry name" value="Glyas_Bleomycin-R_OHBP_Dase"/>
</dbReference>
<keyword evidence="2" id="KW-0456">Lyase</keyword>
<dbReference type="Pfam" id="PF00903">
    <property type="entry name" value="Glyoxalase"/>
    <property type="match status" value="1"/>
</dbReference>
<dbReference type="Gene3D" id="3.10.180.10">
    <property type="entry name" value="2,3-Dihydroxybiphenyl 1,2-Dioxygenase, domain 1"/>
    <property type="match status" value="1"/>
</dbReference>
<dbReference type="PANTHER" id="PTHR33993:SF2">
    <property type="entry name" value="VOC DOMAIN-CONTAINING PROTEIN"/>
    <property type="match status" value="1"/>
</dbReference>
<dbReference type="InterPro" id="IPR004360">
    <property type="entry name" value="Glyas_Fos-R_dOase_dom"/>
</dbReference>
<organism evidence="2 3">
    <name type="scientific">Sphingobacterium spiritivorum</name>
    <name type="common">Flavobacterium spiritivorum</name>
    <dbReference type="NCBI Taxonomy" id="258"/>
    <lineage>
        <taxon>Bacteria</taxon>
        <taxon>Pseudomonadati</taxon>
        <taxon>Bacteroidota</taxon>
        <taxon>Sphingobacteriia</taxon>
        <taxon>Sphingobacteriales</taxon>
        <taxon>Sphingobacteriaceae</taxon>
        <taxon>Sphingobacterium</taxon>
    </lineage>
</organism>
<accession>A0A380CPZ4</accession>
<reference evidence="2 3" key="1">
    <citation type="submission" date="2018-06" db="EMBL/GenBank/DDBJ databases">
        <authorList>
            <consortium name="Pathogen Informatics"/>
            <person name="Doyle S."/>
        </authorList>
    </citation>
    <scope>NUCLEOTIDE SEQUENCE [LARGE SCALE GENOMIC DNA]</scope>
    <source>
        <strain evidence="2 3">NCTC11388</strain>
    </source>
</reference>
<dbReference type="GO" id="GO:0016829">
    <property type="term" value="F:lyase activity"/>
    <property type="evidence" value="ECO:0007669"/>
    <property type="project" value="UniProtKB-KW"/>
</dbReference>
<dbReference type="RefSeq" id="WP_115170916.1">
    <property type="nucleotide sequence ID" value="NZ_UGYW01000002.1"/>
</dbReference>
<dbReference type="Proteomes" id="UP000254893">
    <property type="component" value="Unassembled WGS sequence"/>
</dbReference>
<dbReference type="CDD" id="cd07247">
    <property type="entry name" value="SgaA_N_like"/>
    <property type="match status" value="1"/>
</dbReference>
<evidence type="ECO:0000313" key="2">
    <source>
        <dbReference type="EMBL" id="SUJ24118.1"/>
    </source>
</evidence>
<dbReference type="PANTHER" id="PTHR33993">
    <property type="entry name" value="GLYOXALASE-RELATED"/>
    <property type="match status" value="1"/>
</dbReference>